<evidence type="ECO:0000313" key="3">
    <source>
        <dbReference type="Proteomes" id="UP000248584"/>
    </source>
</evidence>
<dbReference type="InterPro" id="IPR025347">
    <property type="entry name" value="DUF4251"/>
</dbReference>
<gene>
    <name evidence="2" type="ORF">LX97_02946</name>
</gene>
<organism evidence="2 3">
    <name type="scientific">Nonlabens dokdonensis</name>
    <dbReference type="NCBI Taxonomy" id="328515"/>
    <lineage>
        <taxon>Bacteria</taxon>
        <taxon>Pseudomonadati</taxon>
        <taxon>Bacteroidota</taxon>
        <taxon>Flavobacteriia</taxon>
        <taxon>Flavobacteriales</taxon>
        <taxon>Flavobacteriaceae</taxon>
        <taxon>Nonlabens</taxon>
    </lineage>
</organism>
<proteinExistence type="predicted"/>
<feature type="signal peptide" evidence="1">
    <location>
        <begin position="1"/>
        <end position="23"/>
    </location>
</feature>
<dbReference type="PROSITE" id="PS51257">
    <property type="entry name" value="PROKAR_LIPOPROTEIN"/>
    <property type="match status" value="1"/>
</dbReference>
<dbReference type="Pfam" id="PF14059">
    <property type="entry name" value="DUF4251"/>
    <property type="match status" value="1"/>
</dbReference>
<evidence type="ECO:0000313" key="2">
    <source>
        <dbReference type="EMBL" id="PZX37851.1"/>
    </source>
</evidence>
<keyword evidence="3" id="KW-1185">Reference proteome</keyword>
<sequence length="184" mass="20632">MKKLITGLLVLISLSLISCKSSFTETKRMELTAIQKDLESKSFEFQADAAFPFQTQAFNNVANDLLLQTGNNANRINLQGNNYSVQVGEKKAQFNLPFYGERRLSGGYNGDNTGFDFTSAIEVSNNQIIAKNGYLSYKFKASNKTESVDVELMIYSLNSVNLSVNSSHRTFMKYEGTLIFKEIE</sequence>
<comment type="caution">
    <text evidence="2">The sequence shown here is derived from an EMBL/GenBank/DDBJ whole genome shotgun (WGS) entry which is preliminary data.</text>
</comment>
<name>A0ABX5PUX5_9FLAO</name>
<keyword evidence="1" id="KW-0732">Signal</keyword>
<evidence type="ECO:0000256" key="1">
    <source>
        <dbReference type="SAM" id="SignalP"/>
    </source>
</evidence>
<feature type="chain" id="PRO_5045815487" evidence="1">
    <location>
        <begin position="24"/>
        <end position="184"/>
    </location>
</feature>
<protein>
    <submittedName>
        <fullName evidence="2">Uncharacterized protein DUF4251</fullName>
    </submittedName>
</protein>
<reference evidence="2 3" key="1">
    <citation type="submission" date="2018-06" db="EMBL/GenBank/DDBJ databases">
        <title>Genomic Encyclopedia of Archaeal and Bacterial Type Strains, Phase II (KMG-II): from individual species to whole genera.</title>
        <authorList>
            <person name="Goeker M."/>
        </authorList>
    </citation>
    <scope>NUCLEOTIDE SEQUENCE [LARGE SCALE GENOMIC DNA]</scope>
    <source>
        <strain evidence="2 3">DSM 17205</strain>
    </source>
</reference>
<accession>A0ABX5PUX5</accession>
<dbReference type="Gene3D" id="2.40.128.410">
    <property type="match status" value="1"/>
</dbReference>
<dbReference type="EMBL" id="QKZR01000006">
    <property type="protein sequence ID" value="PZX37851.1"/>
    <property type="molecule type" value="Genomic_DNA"/>
</dbReference>
<dbReference type="RefSeq" id="WP_015363758.1">
    <property type="nucleotide sequence ID" value="NZ_QKZR01000006.1"/>
</dbReference>
<dbReference type="Proteomes" id="UP000248584">
    <property type="component" value="Unassembled WGS sequence"/>
</dbReference>